<dbReference type="PANTHER" id="PTHR13037">
    <property type="entry name" value="FORMIN"/>
    <property type="match status" value="1"/>
</dbReference>
<feature type="compositionally biased region" description="Pro residues" evidence="2">
    <location>
        <begin position="421"/>
        <end position="440"/>
    </location>
</feature>
<comment type="caution">
    <text evidence="5">The sequence shown here is derived from an EMBL/GenBank/DDBJ whole genome shotgun (WGS) entry which is preliminary data.</text>
</comment>
<feature type="chain" id="PRO_5046418239" description="EGF-like domain-containing protein" evidence="3">
    <location>
        <begin position="17"/>
        <end position="1070"/>
    </location>
</feature>
<feature type="region of interest" description="Disordered" evidence="2">
    <location>
        <begin position="120"/>
        <end position="180"/>
    </location>
</feature>
<feature type="domain" description="EGF-like" evidence="4">
    <location>
        <begin position="330"/>
        <end position="366"/>
    </location>
</feature>
<protein>
    <recommendedName>
        <fullName evidence="4">EGF-like domain-containing protein</fullName>
    </recommendedName>
</protein>
<reference evidence="5 6" key="1">
    <citation type="journal article" date="2023" name="Commun. Biol.">
        <title>Genome analysis of Parmales, the sister group of diatoms, reveals the evolutionary specialization of diatoms from phago-mixotrophs to photoautotrophs.</title>
        <authorList>
            <person name="Ban H."/>
            <person name="Sato S."/>
            <person name="Yoshikawa S."/>
            <person name="Yamada K."/>
            <person name="Nakamura Y."/>
            <person name="Ichinomiya M."/>
            <person name="Sato N."/>
            <person name="Blanc-Mathieu R."/>
            <person name="Endo H."/>
            <person name="Kuwata A."/>
            <person name="Ogata H."/>
        </authorList>
    </citation>
    <scope>NUCLEOTIDE SEQUENCE [LARGE SCALE GENOMIC DNA]</scope>
</reference>
<feature type="signal peptide" evidence="3">
    <location>
        <begin position="1"/>
        <end position="16"/>
    </location>
</feature>
<dbReference type="PRINTS" id="PR01217">
    <property type="entry name" value="PRICHEXTENSN"/>
</dbReference>
<name>A0ABQ6MYX6_9STRA</name>
<proteinExistence type="predicted"/>
<evidence type="ECO:0000256" key="3">
    <source>
        <dbReference type="SAM" id="SignalP"/>
    </source>
</evidence>
<gene>
    <name evidence="5" type="ORF">TeGR_g13905</name>
</gene>
<evidence type="ECO:0000256" key="2">
    <source>
        <dbReference type="SAM" id="MobiDB-lite"/>
    </source>
</evidence>
<dbReference type="Gene3D" id="3.90.70.10">
    <property type="entry name" value="Cysteine proteinases"/>
    <property type="match status" value="1"/>
</dbReference>
<organism evidence="5 6">
    <name type="scientific">Tetraparma gracilis</name>
    <dbReference type="NCBI Taxonomy" id="2962635"/>
    <lineage>
        <taxon>Eukaryota</taxon>
        <taxon>Sar</taxon>
        <taxon>Stramenopiles</taxon>
        <taxon>Ochrophyta</taxon>
        <taxon>Bolidophyceae</taxon>
        <taxon>Parmales</taxon>
        <taxon>Triparmaceae</taxon>
        <taxon>Tetraparma</taxon>
    </lineage>
</organism>
<keyword evidence="1" id="KW-0945">Host-virus interaction</keyword>
<dbReference type="SUPFAM" id="SSF54001">
    <property type="entry name" value="Cysteine proteinases"/>
    <property type="match status" value="1"/>
</dbReference>
<evidence type="ECO:0000313" key="6">
    <source>
        <dbReference type="Proteomes" id="UP001165060"/>
    </source>
</evidence>
<evidence type="ECO:0000259" key="4">
    <source>
        <dbReference type="SMART" id="SM00181"/>
    </source>
</evidence>
<feature type="region of interest" description="Disordered" evidence="2">
    <location>
        <begin position="420"/>
        <end position="444"/>
    </location>
</feature>
<dbReference type="Proteomes" id="UP001165060">
    <property type="component" value="Unassembled WGS sequence"/>
</dbReference>
<feature type="domain" description="EGF-like" evidence="4">
    <location>
        <begin position="259"/>
        <end position="292"/>
    </location>
</feature>
<evidence type="ECO:0000256" key="1">
    <source>
        <dbReference type="ARBA" id="ARBA00022581"/>
    </source>
</evidence>
<sequence>MLRLALLFLLPLSSLAGNLRPPAPPGRALAGCADSPAFTDPAVGLSCDRHRKVVESLQAMERFSSIDPVRSCGDLASYYRDRKRYEYFERSSVADLEAELAEACPNLCSCACVPPPKNDCPAPTAPPEPAPTPPPTPAPTPPPTPAPTPPPTPKPTPPPTPTPTPPPTPPPPDACANDEDYRGKGIRNNYSCGDWLAGFLPSLKMSCKTIVTKFSRAIGMSDDELAEFLEKCPGTCDCNCPGSLVDVADGVPVCEPVVGCDGAPPCLNSGLMDSSSCACDCAGTGFEGDACEVCSLANLRQPCANGGRVDASACTCDCAGTGFEGGACEVCSLANLRQPCANGGSVDASACTCDCTGTGFEGDACQDEVDEPCSCGVGGDRVQSAAGCECECKFGYGGDRCDPRPCIRSSFTYEPFGFISAPPPTPPPTSSPPTSAPTPVPFTCEPKDEPVPPTTCDWQTTDRLKEFACEDTEQENIPYVSDAVWACPCDPLDSEAYFEVGSYTWASDIGGEQPACYEPAHPPFKLVNATNPSSCESAGTRVICKRGHIPTINYVNENNVCYLTEPEGADYPDTVQERLDLFRSPGALQSLWPTTDRDHGFSWSQPVTSLVYFGNLRAYDCLGNRQMNGVMGEDTFDWTQPSNPTGDSAFERKKVMNECILDGGLGASGYYVSSNTNAVQYRFKCSQLTDDFAKTGLLQSQREESKQASRVQTCGAVSMASYLSITATLNCAMDRDRAGDGLRTAGGGTYFCTGNGGDGYMSGMRSGGGKALGQSFNAEMPTLVWCTNDNSRVVTSLEKGRLVGPQTGPEKDWVPNNFTYPPTYEPTGVTDSTSLVSMIRYSMKVGLEATQTDSYKDWFYYYRGSSFTVENGAGELSGAPVGAGGLGVYAQTCAKLYDPPSKNRNNTVTIESSTQLDAPLAQRHTLFDSDAKIIEALKRGPVMVSLNIDIAGQNAFSEVGDGHRKEDIYRPGLLSGERAATHVVIVLGFGSFGPDADYWVVLNGWGPTGRHPGDENVLMWLRGGGRDDDGVPDGQTETFKNGGSQVVNAFQDNAYWAEPGEDIVGEYGGL</sequence>
<feature type="domain" description="EGF-like" evidence="4">
    <location>
        <begin position="293"/>
        <end position="329"/>
    </location>
</feature>
<dbReference type="EMBL" id="BRYB01003430">
    <property type="protein sequence ID" value="GMI36543.1"/>
    <property type="molecule type" value="Genomic_DNA"/>
</dbReference>
<evidence type="ECO:0000313" key="5">
    <source>
        <dbReference type="EMBL" id="GMI36543.1"/>
    </source>
</evidence>
<keyword evidence="3" id="KW-0732">Signal</keyword>
<dbReference type="SMART" id="SM00181">
    <property type="entry name" value="EGF"/>
    <property type="match status" value="3"/>
</dbReference>
<dbReference type="InterPro" id="IPR038765">
    <property type="entry name" value="Papain-like_cys_pep_sf"/>
</dbReference>
<dbReference type="InterPro" id="IPR000742">
    <property type="entry name" value="EGF"/>
</dbReference>
<dbReference type="PANTHER" id="PTHR13037:SF24">
    <property type="entry name" value="POLYCOMB PROTEIN PCL-RELATED"/>
    <property type="match status" value="1"/>
</dbReference>
<feature type="compositionally biased region" description="Pro residues" evidence="2">
    <location>
        <begin position="120"/>
        <end position="173"/>
    </location>
</feature>
<keyword evidence="6" id="KW-1185">Reference proteome</keyword>
<accession>A0ABQ6MYX6</accession>